<feature type="transmembrane region" description="Helical" evidence="1">
    <location>
        <begin position="31"/>
        <end position="53"/>
    </location>
</feature>
<name>A0A2P8DAD9_9BACT</name>
<evidence type="ECO:0000256" key="1">
    <source>
        <dbReference type="SAM" id="Phobius"/>
    </source>
</evidence>
<keyword evidence="1" id="KW-1133">Transmembrane helix</keyword>
<protein>
    <submittedName>
        <fullName evidence="2">Uncharacterized protein</fullName>
    </submittedName>
</protein>
<reference evidence="2 3" key="1">
    <citation type="submission" date="2018-03" db="EMBL/GenBank/DDBJ databases">
        <title>Genomic Encyclopedia of Type Strains, Phase III (KMG-III): the genomes of soil and plant-associated and newly described type strains.</title>
        <authorList>
            <person name="Whitman W."/>
        </authorList>
    </citation>
    <scope>NUCLEOTIDE SEQUENCE [LARGE SCALE GENOMIC DNA]</scope>
    <source>
        <strain evidence="2 3">CGMCC 1.12700</strain>
    </source>
</reference>
<accession>A0A2P8DAD9</accession>
<dbReference type="AlphaFoldDB" id="A0A2P8DAD9"/>
<organism evidence="2 3">
    <name type="scientific">Taibaiella chishuiensis</name>
    <dbReference type="NCBI Taxonomy" id="1434707"/>
    <lineage>
        <taxon>Bacteria</taxon>
        <taxon>Pseudomonadati</taxon>
        <taxon>Bacteroidota</taxon>
        <taxon>Chitinophagia</taxon>
        <taxon>Chitinophagales</taxon>
        <taxon>Chitinophagaceae</taxon>
        <taxon>Taibaiella</taxon>
    </lineage>
</organism>
<dbReference type="Proteomes" id="UP000240572">
    <property type="component" value="Unassembled WGS sequence"/>
</dbReference>
<dbReference type="RefSeq" id="WP_106520920.1">
    <property type="nucleotide sequence ID" value="NZ_PYGD01000001.1"/>
</dbReference>
<sequence>MNQNLALVQEGSLHTDFESVLTAVNWCTPSLIGVNMCVSASAAGGIVVLNLVFNTPFGSYAKSFNVNTNTCFTWTIPVSISPSAQICVSNLNTSGPNISFTLGVNLCITIPIIGRKCVNFSNNFNIPGFQQPMLRGGNVSSEDLSTLFLLLAHEAGAGAEGKQCNCH</sequence>
<gene>
    <name evidence="2" type="ORF">B0I18_101351</name>
</gene>
<dbReference type="OrthoDB" id="1309212at2"/>
<keyword evidence="1" id="KW-0472">Membrane</keyword>
<comment type="caution">
    <text evidence="2">The sequence shown here is derived from an EMBL/GenBank/DDBJ whole genome shotgun (WGS) entry which is preliminary data.</text>
</comment>
<dbReference type="EMBL" id="PYGD01000001">
    <property type="protein sequence ID" value="PSK94196.1"/>
    <property type="molecule type" value="Genomic_DNA"/>
</dbReference>
<keyword evidence="3" id="KW-1185">Reference proteome</keyword>
<evidence type="ECO:0000313" key="3">
    <source>
        <dbReference type="Proteomes" id="UP000240572"/>
    </source>
</evidence>
<evidence type="ECO:0000313" key="2">
    <source>
        <dbReference type="EMBL" id="PSK94196.1"/>
    </source>
</evidence>
<keyword evidence="1" id="KW-0812">Transmembrane</keyword>
<proteinExistence type="predicted"/>